<dbReference type="AlphaFoldDB" id="A0AA41V1N2"/>
<name>A0AA41V1N2_PAPNU</name>
<accession>A0AA41V1N2</accession>
<dbReference type="PROSITE" id="PS50011">
    <property type="entry name" value="PROTEIN_KINASE_DOM"/>
    <property type="match status" value="1"/>
</dbReference>
<dbReference type="Pfam" id="PF07714">
    <property type="entry name" value="PK_Tyr_Ser-Thr"/>
    <property type="match status" value="2"/>
</dbReference>
<dbReference type="PANTHER" id="PTHR44329:SF84">
    <property type="entry name" value="PROTEIN KINASE LIKE PROTEIN"/>
    <property type="match status" value="1"/>
</dbReference>
<dbReference type="InterPro" id="IPR051681">
    <property type="entry name" value="Ser/Thr_Kinases-Pseudokinases"/>
</dbReference>
<dbReference type="PANTHER" id="PTHR44329">
    <property type="entry name" value="SERINE/THREONINE-PROTEIN KINASE TNNI3K-RELATED"/>
    <property type="match status" value="1"/>
</dbReference>
<dbReference type="GO" id="GO:0004674">
    <property type="term" value="F:protein serine/threonine kinase activity"/>
    <property type="evidence" value="ECO:0007669"/>
    <property type="project" value="TreeGrafter"/>
</dbReference>
<evidence type="ECO:0000313" key="3">
    <source>
        <dbReference type="EMBL" id="MCL7021708.1"/>
    </source>
</evidence>
<proteinExistence type="predicted"/>
<dbReference type="Gene3D" id="1.10.510.10">
    <property type="entry name" value="Transferase(Phosphotransferase) domain 1"/>
    <property type="match status" value="2"/>
</dbReference>
<comment type="caution">
    <text evidence="3">The sequence shown here is derived from an EMBL/GenBank/DDBJ whole genome shotgun (WGS) entry which is preliminary data.</text>
</comment>
<dbReference type="InterPro" id="IPR000719">
    <property type="entry name" value="Prot_kinase_dom"/>
</dbReference>
<dbReference type="GO" id="GO:0005524">
    <property type="term" value="F:ATP binding"/>
    <property type="evidence" value="ECO:0007669"/>
    <property type="project" value="InterPro"/>
</dbReference>
<dbReference type="Proteomes" id="UP001177140">
    <property type="component" value="Unassembled WGS sequence"/>
</dbReference>
<evidence type="ECO:0000259" key="2">
    <source>
        <dbReference type="PROSITE" id="PS50011"/>
    </source>
</evidence>
<keyword evidence="4" id="KW-1185">Reference proteome</keyword>
<reference evidence="3" key="1">
    <citation type="submission" date="2022-03" db="EMBL/GenBank/DDBJ databases">
        <title>A functionally conserved STORR gene fusion in Papaver species that diverged 16.8 million years ago.</title>
        <authorList>
            <person name="Catania T."/>
        </authorList>
    </citation>
    <scope>NUCLEOTIDE SEQUENCE</scope>
    <source>
        <strain evidence="3">S-191538</strain>
    </source>
</reference>
<protein>
    <recommendedName>
        <fullName evidence="2">Protein kinase domain-containing protein</fullName>
    </recommendedName>
</protein>
<feature type="domain" description="Protein kinase" evidence="2">
    <location>
        <begin position="12"/>
        <end position="316"/>
    </location>
</feature>
<gene>
    <name evidence="3" type="ORF">MKW94_014573</name>
</gene>
<evidence type="ECO:0000313" key="4">
    <source>
        <dbReference type="Proteomes" id="UP001177140"/>
    </source>
</evidence>
<sequence>MLCSLYIVCAWLMVLATVLCGSVSHILLGFMCLKIVPSNGKIALDFCYSSSEKTYFYVEESVVRYLALMDGLVEFIGATVEPEMMIVTENMRGGSLQKYLYNMRPRCPDLRQSISFALDISRGMACLHSNGIIHRDLNLLSLAANMLLTEDCTKLKLAHFGMAREKTVGEVMTCEAVFWELLTDCTPFKGMSNMQAAFSVASKNARPNIEKLPKEFLSLVESRWAEDPRTRPEVTEISIILSHYLKSITSAPHLDKKNEQQQQQQLPRISSQVEPDSPDTHQLIEEQMGDKVILKKLLSKNSSAGSRSCFGKCSLG</sequence>
<dbReference type="EMBL" id="JAJJMA010003734">
    <property type="protein sequence ID" value="MCL7021708.1"/>
    <property type="molecule type" value="Genomic_DNA"/>
</dbReference>
<evidence type="ECO:0000256" key="1">
    <source>
        <dbReference type="SAM" id="MobiDB-lite"/>
    </source>
</evidence>
<dbReference type="SUPFAM" id="SSF56112">
    <property type="entry name" value="Protein kinase-like (PK-like)"/>
    <property type="match status" value="1"/>
</dbReference>
<dbReference type="InterPro" id="IPR011009">
    <property type="entry name" value="Kinase-like_dom_sf"/>
</dbReference>
<dbReference type="InterPro" id="IPR001245">
    <property type="entry name" value="Ser-Thr/Tyr_kinase_cat_dom"/>
</dbReference>
<feature type="region of interest" description="Disordered" evidence="1">
    <location>
        <begin position="255"/>
        <end position="278"/>
    </location>
</feature>
<organism evidence="3 4">
    <name type="scientific">Papaver nudicaule</name>
    <name type="common">Iceland poppy</name>
    <dbReference type="NCBI Taxonomy" id="74823"/>
    <lineage>
        <taxon>Eukaryota</taxon>
        <taxon>Viridiplantae</taxon>
        <taxon>Streptophyta</taxon>
        <taxon>Embryophyta</taxon>
        <taxon>Tracheophyta</taxon>
        <taxon>Spermatophyta</taxon>
        <taxon>Magnoliopsida</taxon>
        <taxon>Ranunculales</taxon>
        <taxon>Papaveraceae</taxon>
        <taxon>Papaveroideae</taxon>
        <taxon>Papaver</taxon>
    </lineage>
</organism>